<dbReference type="AlphaFoldDB" id="A0A679JXD9"/>
<protein>
    <recommendedName>
        <fullName evidence="3">DUF4174 domain-containing protein</fullName>
    </recommendedName>
</protein>
<feature type="domain" description="DUF4174" evidence="3">
    <location>
        <begin position="25"/>
        <end position="130"/>
    </location>
</feature>
<sequence>MTRMLPLAAIAAMSGFAAPASADDPLAAHRWKSRVLVIVAPEGGDPRIEAQRREARARRADYAERDLVLVEAIGTGAEADRIRRRFGIGAGDFRVVLVGKDGEAKLTEAAPIPAARLFSTIDAMPMRRDEKGRR</sequence>
<name>A0A679JXD9_9HYPH</name>
<dbReference type="Pfam" id="PF13778">
    <property type="entry name" value="DUF4174"/>
    <property type="match status" value="1"/>
</dbReference>
<dbReference type="InterPro" id="IPR025232">
    <property type="entry name" value="DUF4174"/>
</dbReference>
<dbReference type="EMBL" id="LR743511">
    <property type="protein sequence ID" value="CAA2145313.1"/>
    <property type="molecule type" value="Genomic_DNA"/>
</dbReference>
<gene>
    <name evidence="4" type="ORF">MBLL_04434</name>
</gene>
<dbReference type="RefSeq" id="WP_147830213.1">
    <property type="nucleotide sequence ID" value="NZ_LR743511.1"/>
</dbReference>
<evidence type="ECO:0000313" key="4">
    <source>
        <dbReference type="EMBL" id="CAA2145313.1"/>
    </source>
</evidence>
<proteinExistence type="predicted"/>
<evidence type="ECO:0000259" key="3">
    <source>
        <dbReference type="Pfam" id="PF13778"/>
    </source>
</evidence>
<reference evidence="4" key="1">
    <citation type="submission" date="2019-12" db="EMBL/GenBank/DDBJ databases">
        <authorList>
            <person name="Cremers G."/>
        </authorList>
    </citation>
    <scope>NUCLEOTIDE SEQUENCE</scope>
    <source>
        <strain evidence="4">Mbul2</strain>
    </source>
</reference>
<feature type="signal peptide" evidence="2">
    <location>
        <begin position="1"/>
        <end position="22"/>
    </location>
</feature>
<organism evidence="4">
    <name type="scientific">Methylobacterium bullatum</name>
    <dbReference type="NCBI Taxonomy" id="570505"/>
    <lineage>
        <taxon>Bacteria</taxon>
        <taxon>Pseudomonadati</taxon>
        <taxon>Pseudomonadota</taxon>
        <taxon>Alphaproteobacteria</taxon>
        <taxon>Hyphomicrobiales</taxon>
        <taxon>Methylobacteriaceae</taxon>
        <taxon>Methylobacterium</taxon>
    </lineage>
</organism>
<feature type="chain" id="PRO_5025608459" description="DUF4174 domain-containing protein" evidence="2">
    <location>
        <begin position="23"/>
        <end position="134"/>
    </location>
</feature>
<evidence type="ECO:0000256" key="2">
    <source>
        <dbReference type="SAM" id="SignalP"/>
    </source>
</evidence>
<accession>A0A679JXD9</accession>
<keyword evidence="1 2" id="KW-0732">Signal</keyword>
<evidence type="ECO:0000256" key="1">
    <source>
        <dbReference type="ARBA" id="ARBA00022729"/>
    </source>
</evidence>